<keyword evidence="2" id="KW-1185">Reference proteome</keyword>
<dbReference type="Proteomes" id="UP001058739">
    <property type="component" value="Chromosome 02"/>
</dbReference>
<gene>
    <name evidence="1" type="ORF">NIK97_12205</name>
</gene>
<evidence type="ECO:0000313" key="2">
    <source>
        <dbReference type="Proteomes" id="UP001058739"/>
    </source>
</evidence>
<proteinExistence type="predicted"/>
<evidence type="ECO:0000313" key="1">
    <source>
        <dbReference type="EMBL" id="UWL62308.1"/>
    </source>
</evidence>
<sequence length="143" mass="15965">MIVSDGCGTMTVGKIEQLSKPSFADVCARNKKAGEEASAVWWAQREREIASTIDIEKAPDCDRPHVPVTSDGGSTSYYELPPHATELNDLIEHKGMSFALGNIFKACYRFGEKDAASRMYDLNKIIYFAQRLKALETRRKSSQ</sequence>
<protein>
    <recommendedName>
        <fullName evidence="3">DUF3310 domain-containing protein</fullName>
    </recommendedName>
</protein>
<accession>A0ABY5UG47</accession>
<dbReference type="RefSeq" id="WP_259698259.1">
    <property type="nucleotide sequence ID" value="NZ_CP099968.1"/>
</dbReference>
<name>A0ABY5UG47_9HYPH</name>
<organism evidence="1 2">
    <name type="scientific">Brucella pseudintermedia</name>
    <dbReference type="NCBI Taxonomy" id="370111"/>
    <lineage>
        <taxon>Bacteria</taxon>
        <taxon>Pseudomonadati</taxon>
        <taxon>Pseudomonadota</taxon>
        <taxon>Alphaproteobacteria</taxon>
        <taxon>Hyphomicrobiales</taxon>
        <taxon>Brucellaceae</taxon>
        <taxon>Brucella/Ochrobactrum group</taxon>
        <taxon>Brucella</taxon>
    </lineage>
</organism>
<reference evidence="1" key="1">
    <citation type="submission" date="2022-06" db="EMBL/GenBank/DDBJ databases">
        <title>Complete Genome Sequence of Deoxynivalenol-bioadsorption Ochrobactrum pseudintermedium ASAG-D25.</title>
        <authorList>
            <person name="Wang N."/>
        </authorList>
    </citation>
    <scope>NUCLEOTIDE SEQUENCE</scope>
    <source>
        <strain evidence="1">ASAG-D25</strain>
    </source>
</reference>
<dbReference type="EMBL" id="CP099968">
    <property type="protein sequence ID" value="UWL62308.1"/>
    <property type="molecule type" value="Genomic_DNA"/>
</dbReference>
<evidence type="ECO:0008006" key="3">
    <source>
        <dbReference type="Google" id="ProtNLM"/>
    </source>
</evidence>